<keyword evidence="2" id="KW-1185">Reference proteome</keyword>
<sequence>MRLLIGMSASRRASLCTAAGGSRIAAAPLMPADDMVLDASVIDWQSVRDVSGDSGVRIGRLLDVERYPTTEAWDEIERRLVVEAECWCSAGFAALPRLAELAQSGTEEHQIRALRLAATIVRSLHRSYQYDDIVRAGTEALKALHRLARNRPTVHTGRAFVAHLQYTLAFAGFTFWATISLDFTDEHYHLGCPHCAVRLAVVIGDFGHYTAIRDYNDGDIHRVVLRPVTPGDLTGIGRWMYDAAGETVLADGLTYLFGRATCSICGSAFNVAEWLEAENSPTQPIDTVVPRTDRST</sequence>
<dbReference type="Proteomes" id="UP001143480">
    <property type="component" value="Unassembled WGS sequence"/>
</dbReference>
<accession>A0A9W6KWL3</accession>
<proteinExistence type="predicted"/>
<reference evidence="1" key="2">
    <citation type="submission" date="2023-01" db="EMBL/GenBank/DDBJ databases">
        <authorList>
            <person name="Sun Q."/>
            <person name="Evtushenko L."/>
        </authorList>
    </citation>
    <scope>NUCLEOTIDE SEQUENCE</scope>
    <source>
        <strain evidence="1">VKM Ac-1321</strain>
    </source>
</reference>
<dbReference type="EMBL" id="BSFP01000169">
    <property type="protein sequence ID" value="GLL08658.1"/>
    <property type="molecule type" value="Genomic_DNA"/>
</dbReference>
<dbReference type="AlphaFoldDB" id="A0A9W6KWL3"/>
<organism evidence="1 2">
    <name type="scientific">Dactylosporangium matsuzakiense</name>
    <dbReference type="NCBI Taxonomy" id="53360"/>
    <lineage>
        <taxon>Bacteria</taxon>
        <taxon>Bacillati</taxon>
        <taxon>Actinomycetota</taxon>
        <taxon>Actinomycetes</taxon>
        <taxon>Micromonosporales</taxon>
        <taxon>Micromonosporaceae</taxon>
        <taxon>Dactylosporangium</taxon>
    </lineage>
</organism>
<name>A0A9W6KWL3_9ACTN</name>
<reference evidence="1" key="1">
    <citation type="journal article" date="2014" name="Int. J. Syst. Evol. Microbiol.">
        <title>Complete genome sequence of Corynebacterium casei LMG S-19264T (=DSM 44701T), isolated from a smear-ripened cheese.</title>
        <authorList>
            <consortium name="US DOE Joint Genome Institute (JGI-PGF)"/>
            <person name="Walter F."/>
            <person name="Albersmeier A."/>
            <person name="Kalinowski J."/>
            <person name="Ruckert C."/>
        </authorList>
    </citation>
    <scope>NUCLEOTIDE SEQUENCE</scope>
    <source>
        <strain evidence="1">VKM Ac-1321</strain>
    </source>
</reference>
<protein>
    <submittedName>
        <fullName evidence="1">Uncharacterized protein</fullName>
    </submittedName>
</protein>
<evidence type="ECO:0000313" key="1">
    <source>
        <dbReference type="EMBL" id="GLL08658.1"/>
    </source>
</evidence>
<dbReference type="RefSeq" id="WP_261964540.1">
    <property type="nucleotide sequence ID" value="NZ_BAAAXA010000001.1"/>
</dbReference>
<comment type="caution">
    <text evidence="1">The sequence shown here is derived from an EMBL/GenBank/DDBJ whole genome shotgun (WGS) entry which is preliminary data.</text>
</comment>
<gene>
    <name evidence="1" type="ORF">GCM10017581_104250</name>
</gene>
<evidence type="ECO:0000313" key="2">
    <source>
        <dbReference type="Proteomes" id="UP001143480"/>
    </source>
</evidence>